<gene>
    <name evidence="2" type="ORF">ACFQ21_12505</name>
</gene>
<reference evidence="3" key="1">
    <citation type="journal article" date="2019" name="Int. J. Syst. Evol. Microbiol.">
        <title>The Global Catalogue of Microorganisms (GCM) 10K type strain sequencing project: providing services to taxonomists for standard genome sequencing and annotation.</title>
        <authorList>
            <consortium name="The Broad Institute Genomics Platform"/>
            <consortium name="The Broad Institute Genome Sequencing Center for Infectious Disease"/>
            <person name="Wu L."/>
            <person name="Ma J."/>
        </authorList>
    </citation>
    <scope>NUCLEOTIDE SEQUENCE [LARGE SCALE GENOMIC DNA]</scope>
    <source>
        <strain evidence="3">CCUG 58938</strain>
    </source>
</reference>
<evidence type="ECO:0000256" key="1">
    <source>
        <dbReference type="SAM" id="SignalP"/>
    </source>
</evidence>
<keyword evidence="1" id="KW-0732">Signal</keyword>
<feature type="chain" id="PRO_5046636345" evidence="1">
    <location>
        <begin position="24"/>
        <end position="358"/>
    </location>
</feature>
<protein>
    <submittedName>
        <fullName evidence="2">Transporter</fullName>
    </submittedName>
</protein>
<dbReference type="Pfam" id="PF13557">
    <property type="entry name" value="Phenol_MetA_deg"/>
    <property type="match status" value="1"/>
</dbReference>
<feature type="signal peptide" evidence="1">
    <location>
        <begin position="1"/>
        <end position="23"/>
    </location>
</feature>
<evidence type="ECO:0000313" key="3">
    <source>
        <dbReference type="Proteomes" id="UP001597112"/>
    </source>
</evidence>
<dbReference type="EMBL" id="JBHTKA010000003">
    <property type="protein sequence ID" value="MFD1000136.1"/>
    <property type="molecule type" value="Genomic_DNA"/>
</dbReference>
<comment type="caution">
    <text evidence="2">The sequence shown here is derived from an EMBL/GenBank/DDBJ whole genome shotgun (WGS) entry which is preliminary data.</text>
</comment>
<organism evidence="2 3">
    <name type="scientific">Ohtaekwangia kribbensis</name>
    <dbReference type="NCBI Taxonomy" id="688913"/>
    <lineage>
        <taxon>Bacteria</taxon>
        <taxon>Pseudomonadati</taxon>
        <taxon>Bacteroidota</taxon>
        <taxon>Cytophagia</taxon>
        <taxon>Cytophagales</taxon>
        <taxon>Fulvivirgaceae</taxon>
        <taxon>Ohtaekwangia</taxon>
    </lineage>
</organism>
<proteinExistence type="predicted"/>
<dbReference type="RefSeq" id="WP_377579494.1">
    <property type="nucleotide sequence ID" value="NZ_JBHTKA010000003.1"/>
</dbReference>
<accession>A0ABW3K3X6</accession>
<dbReference type="Proteomes" id="UP001597112">
    <property type="component" value="Unassembled WGS sequence"/>
</dbReference>
<sequence>MKLKLYYLSLVLAGVLLANTEAAAQGCVAVRNMSSCALEFDSTASSSWQFSLNYRYFRSFRHFRGTHEEKNRVEDGTEVINNDNSILLGISYTINRRWSVSATIPLIYIDRSSLYEHKGNNSGERYHTSSQGLGDVRITGYYTVLPHNQKTQLLVGLGVKLPTGNYNYKDEFHKADGIQTLPVDQSIQPGDGGTGIITEFDFLQKLSHKFAIYSTGVYLFNPRNTNGTLRSQNLTDGIPLSNEMSVCDQFQVRLGARYSVNKLQFALGGRYEGIPSEDIFGDSDGFRRPGRILSVEPSVNYVTGKHFIGVNFPIALARNRTQSVIDKKRTELSGNFTQGDAAFADWLLSVTYAFRFAK</sequence>
<dbReference type="InterPro" id="IPR025737">
    <property type="entry name" value="FApF"/>
</dbReference>
<evidence type="ECO:0000313" key="2">
    <source>
        <dbReference type="EMBL" id="MFD1000136.1"/>
    </source>
</evidence>
<name>A0ABW3K3X6_9BACT</name>
<keyword evidence="3" id="KW-1185">Reference proteome</keyword>